<proteinExistence type="predicted"/>
<sequence>MSGAAEMHASGDPPEEGGETSSTATASVDSALEPRAADKTGSSNQKNSPSEASAPHADSDANGSARKDGPTPTSSSPAQSDRTDKKARSDSPRARDTGPAEPSSAPADRSSDAPEPDTAATAAPSAGGEDVSLNFTSLQTSESPVPWGDPWASTTPGAGETPPGPDAADGGDSQKKSKGGSTVVRFQGVTSDEDNAATKPTRPRKENSVDKMGFVDLVESLLLNHDTTGRTGRFIDSFSTSEFASERDSDLDSMVSTELKGSAPDDSLVWQMEDIMVFEDQLHAALSTKLEQHARHMESSLRKGLVELEAQLGDDDEIKMIHYEARMAGLDLIPGVDTPNDASVRRIDLSTLMNLSSSNYEESMSKYKQRASSELLMLPSETALPFSPRRQGPAVRGSPGSWGAESGRSPLHQIQAELLRLGSTSSEESTSEDDSTEKRKAAKNSAHCANGDGRSPAQSTSSSAASTKDKRRDAESRG</sequence>
<protein>
    <submittedName>
        <fullName evidence="2">Uncharacterized protein</fullName>
    </submittedName>
</protein>
<evidence type="ECO:0000313" key="3">
    <source>
        <dbReference type="Proteomes" id="UP000007494"/>
    </source>
</evidence>
<feature type="compositionally biased region" description="Polar residues" evidence="1">
    <location>
        <begin position="133"/>
        <end position="143"/>
    </location>
</feature>
<dbReference type="AlphaFoldDB" id="F0VMF1"/>
<evidence type="ECO:0000313" key="2">
    <source>
        <dbReference type="EMBL" id="CBZ54897.1"/>
    </source>
</evidence>
<dbReference type="InParanoid" id="F0VMF1"/>
<feature type="compositionally biased region" description="Basic and acidic residues" evidence="1">
    <location>
        <begin position="81"/>
        <end position="98"/>
    </location>
</feature>
<dbReference type="OMA" id="HMESSLR"/>
<evidence type="ECO:0000256" key="1">
    <source>
        <dbReference type="SAM" id="MobiDB-lite"/>
    </source>
</evidence>
<accession>F0VMF1</accession>
<feature type="compositionally biased region" description="Polar residues" evidence="1">
    <location>
        <begin position="40"/>
        <end position="51"/>
    </location>
</feature>
<feature type="compositionally biased region" description="Low complexity" evidence="1">
    <location>
        <begin position="20"/>
        <end position="31"/>
    </location>
</feature>
<organism evidence="2 3">
    <name type="scientific">Neospora caninum (strain Liverpool)</name>
    <dbReference type="NCBI Taxonomy" id="572307"/>
    <lineage>
        <taxon>Eukaryota</taxon>
        <taxon>Sar</taxon>
        <taxon>Alveolata</taxon>
        <taxon>Apicomplexa</taxon>
        <taxon>Conoidasida</taxon>
        <taxon>Coccidia</taxon>
        <taxon>Eucoccidiorida</taxon>
        <taxon>Eimeriorina</taxon>
        <taxon>Sarcocystidae</taxon>
        <taxon>Neospora</taxon>
    </lineage>
</organism>
<feature type="region of interest" description="Disordered" evidence="1">
    <location>
        <begin position="1"/>
        <end position="208"/>
    </location>
</feature>
<dbReference type="EMBL" id="FR823392">
    <property type="protein sequence ID" value="CBZ54897.1"/>
    <property type="molecule type" value="Genomic_DNA"/>
</dbReference>
<reference evidence="3" key="1">
    <citation type="journal article" date="2012" name="PLoS Pathog.">
        <title>Comparative genomics of the apicomplexan parasites Toxoplasma gondii and Neospora caninum: Coccidia differing in host range and transmission strategy.</title>
        <authorList>
            <person name="Reid A.J."/>
            <person name="Vermont S.J."/>
            <person name="Cotton J.A."/>
            <person name="Harris D."/>
            <person name="Hill-Cawthorne G.A."/>
            <person name="Konen-Waisman S."/>
            <person name="Latham S.M."/>
            <person name="Mourier T."/>
            <person name="Norton R."/>
            <person name="Quail M.A."/>
            <person name="Sanders M."/>
            <person name="Shanmugam D."/>
            <person name="Sohal A."/>
            <person name="Wasmuth J.D."/>
            <person name="Brunk B."/>
            <person name="Grigg M.E."/>
            <person name="Howard J.C."/>
            <person name="Parkinson J."/>
            <person name="Roos D.S."/>
            <person name="Trees A.J."/>
            <person name="Berriman M."/>
            <person name="Pain A."/>
            <person name="Wastling J.M."/>
        </authorList>
    </citation>
    <scope>NUCLEOTIDE SEQUENCE [LARGE SCALE GENOMIC DNA]</scope>
    <source>
        <strain evidence="3">Liverpool</strain>
    </source>
</reference>
<dbReference type="OrthoDB" id="347667at2759"/>
<dbReference type="GeneID" id="13446663"/>
<feature type="compositionally biased region" description="Low complexity" evidence="1">
    <location>
        <begin position="116"/>
        <end position="130"/>
    </location>
</feature>
<feature type="region of interest" description="Disordered" evidence="1">
    <location>
        <begin position="382"/>
        <end position="478"/>
    </location>
</feature>
<dbReference type="Proteomes" id="UP000007494">
    <property type="component" value="Chromosome XI"/>
</dbReference>
<dbReference type="RefSeq" id="XP_003884925.1">
    <property type="nucleotide sequence ID" value="XM_003884876.1"/>
</dbReference>
<keyword evidence="3" id="KW-1185">Reference proteome</keyword>
<name>F0VMF1_NEOCL</name>
<feature type="compositionally biased region" description="Low complexity" evidence="1">
    <location>
        <begin position="99"/>
        <end position="108"/>
    </location>
</feature>
<dbReference type="VEuPathDB" id="ToxoDB:NCLIV_053230"/>
<feature type="compositionally biased region" description="Basic and acidic residues" evidence="1">
    <location>
        <begin position="467"/>
        <end position="478"/>
    </location>
</feature>
<feature type="compositionally biased region" description="Polar residues" evidence="1">
    <location>
        <begin position="71"/>
        <end position="80"/>
    </location>
</feature>
<gene>
    <name evidence="2" type="ORF">NCLIV_053230</name>
</gene>
<feature type="compositionally biased region" description="Low complexity" evidence="1">
    <location>
        <begin position="154"/>
        <end position="171"/>
    </location>
</feature>
<dbReference type="eggNOG" id="ENOG502QYEQ">
    <property type="taxonomic scope" value="Eukaryota"/>
</dbReference>